<dbReference type="PANTHER" id="PTHR43157:SF31">
    <property type="entry name" value="PHOSPHATIDYLINOSITOL-GLYCAN BIOSYNTHESIS CLASS F PROTEIN"/>
    <property type="match status" value="1"/>
</dbReference>
<gene>
    <name evidence="2" type="ORF">HNR67_005886</name>
</gene>
<accession>A0A7W7CEM1</accession>
<dbReference type="Gene3D" id="3.40.50.720">
    <property type="entry name" value="NAD(P)-binding Rossmann-like Domain"/>
    <property type="match status" value="1"/>
</dbReference>
<protein>
    <submittedName>
        <fullName evidence="2">NAD(P)-dependent dehydrogenase (Short-subunit alcohol dehydrogenase family)</fullName>
    </submittedName>
</protein>
<name>A0A7W7CEM1_9PSEU</name>
<proteinExistence type="predicted"/>
<evidence type="ECO:0000256" key="1">
    <source>
        <dbReference type="ARBA" id="ARBA00023002"/>
    </source>
</evidence>
<dbReference type="EMBL" id="JACHMH010000001">
    <property type="protein sequence ID" value="MBB4679768.1"/>
    <property type="molecule type" value="Genomic_DNA"/>
</dbReference>
<dbReference type="PRINTS" id="PR00081">
    <property type="entry name" value="GDHRDH"/>
</dbReference>
<evidence type="ECO:0000313" key="2">
    <source>
        <dbReference type="EMBL" id="MBB4679768.1"/>
    </source>
</evidence>
<dbReference type="InterPro" id="IPR002347">
    <property type="entry name" value="SDR_fam"/>
</dbReference>
<organism evidence="2 3">
    <name type="scientific">Crossiella cryophila</name>
    <dbReference type="NCBI Taxonomy" id="43355"/>
    <lineage>
        <taxon>Bacteria</taxon>
        <taxon>Bacillati</taxon>
        <taxon>Actinomycetota</taxon>
        <taxon>Actinomycetes</taxon>
        <taxon>Pseudonocardiales</taxon>
        <taxon>Pseudonocardiaceae</taxon>
        <taxon>Crossiella</taxon>
    </lineage>
</organism>
<keyword evidence="1" id="KW-0560">Oxidoreductase</keyword>
<evidence type="ECO:0000313" key="3">
    <source>
        <dbReference type="Proteomes" id="UP000533598"/>
    </source>
</evidence>
<dbReference type="Proteomes" id="UP000533598">
    <property type="component" value="Unassembled WGS sequence"/>
</dbReference>
<dbReference type="InterPro" id="IPR036291">
    <property type="entry name" value="NAD(P)-bd_dom_sf"/>
</dbReference>
<dbReference type="GO" id="GO:0016491">
    <property type="term" value="F:oxidoreductase activity"/>
    <property type="evidence" value="ECO:0007669"/>
    <property type="project" value="UniProtKB-KW"/>
</dbReference>
<dbReference type="PANTHER" id="PTHR43157">
    <property type="entry name" value="PHOSPHATIDYLINOSITOL-GLYCAN BIOSYNTHESIS CLASS F PROTEIN-RELATED"/>
    <property type="match status" value="1"/>
</dbReference>
<keyword evidence="3" id="KW-1185">Reference proteome</keyword>
<reference evidence="2 3" key="1">
    <citation type="submission" date="2020-08" db="EMBL/GenBank/DDBJ databases">
        <title>Sequencing the genomes of 1000 actinobacteria strains.</title>
        <authorList>
            <person name="Klenk H.-P."/>
        </authorList>
    </citation>
    <scope>NUCLEOTIDE SEQUENCE [LARGE SCALE GENOMIC DNA]</scope>
    <source>
        <strain evidence="2 3">DSM 44230</strain>
    </source>
</reference>
<sequence length="285" mass="30259">MAETLRLDGRIAVITGASAGVGAAAARRLTRLGATVAIVGRSPEKTAAVAEELGVQSFLADFGKLDEVRRLAAELLARYPVIDILANNAGLQSTKRVTTVDGHELTFQANYLAPVLLTHLLAPALGSARVISTASAAHSWAKLDLDDLNCAKGRFRSTNVYGRSKLGNVLFTQELARRAAGTGLTASSFHPGLVASDFFRSDGVFGLFGKLMIKSPLGKVMAVSPDQGAAPLEHLAATPDAESVNGAYFHLLKRQPPKGAQVHDPAFGRELWERTVRILGVDPVW</sequence>
<dbReference type="Pfam" id="PF00106">
    <property type="entry name" value="adh_short"/>
    <property type="match status" value="1"/>
</dbReference>
<comment type="caution">
    <text evidence="2">The sequence shown here is derived from an EMBL/GenBank/DDBJ whole genome shotgun (WGS) entry which is preliminary data.</text>
</comment>
<dbReference type="AlphaFoldDB" id="A0A7W7CEM1"/>
<dbReference type="RefSeq" id="WP_185005477.1">
    <property type="nucleotide sequence ID" value="NZ_BAAAUI010000001.1"/>
</dbReference>
<dbReference type="SUPFAM" id="SSF51735">
    <property type="entry name" value="NAD(P)-binding Rossmann-fold domains"/>
    <property type="match status" value="1"/>
</dbReference>